<dbReference type="Pfam" id="PF08811">
    <property type="entry name" value="DUF1800"/>
    <property type="match status" value="1"/>
</dbReference>
<dbReference type="InterPro" id="IPR014917">
    <property type="entry name" value="DUF1800"/>
</dbReference>
<dbReference type="Proteomes" id="UP000505306">
    <property type="component" value="Chromosome"/>
</dbReference>
<sequence length="489" mass="56011">METTTQPSCNTATLSPYIPSGSNPWNVSKVQHTFRRLGFGATTMEVDDALALTPEQFIDGLVDGAMALPPTAAPFWSNYAISDFGDYETENNQYAFEWRLQSGNDIISEKLRGRLAFFWMNHFVTEVEAVFYSPFMYQYYNKMQTYCLGNFREFTRVMGTDNMMLLYLNGFENTSNNPNENYARELFELFTLGEGNGYTQQDILEASRALTGYNHWAEPGADIYFDSATFDDGLKTIFGQEGAWGYDDLITILFEQRGNLIANYICEKLYKFFVSPSIDAVITQNIIEPLAQTLLNSDFNLAPVLKQLFKSEHFFDERALGVVIKSPIDVIFNYVNEASLFYDDTLMDAFIYYAGLMGQEMYDPPDVSGWQRDETWINSSTLSGRWQLIELYIDYLMANGYDALLVDLARELSNDSNDPAFITEVVVNHFVSKELHTLADYDIATDVLKWEVPQNYYDNGTWNLNWSSAPLQVSLLLKHIARMPEFQLK</sequence>
<keyword evidence="2" id="KW-1185">Reference proteome</keyword>
<organism evidence="1 2">
    <name type="scientific">Rasiella rasia</name>
    <dbReference type="NCBI Taxonomy" id="2744027"/>
    <lineage>
        <taxon>Bacteria</taxon>
        <taxon>Pseudomonadati</taxon>
        <taxon>Bacteroidota</taxon>
        <taxon>Flavobacteriia</taxon>
        <taxon>Flavobacteriales</taxon>
        <taxon>Flavobacteriaceae</taxon>
        <taxon>Rasiella</taxon>
    </lineage>
</organism>
<evidence type="ECO:0000313" key="2">
    <source>
        <dbReference type="Proteomes" id="UP000505306"/>
    </source>
</evidence>
<dbReference type="RefSeq" id="WP_164679786.1">
    <property type="nucleotide sequence ID" value="NZ_CP049057.1"/>
</dbReference>
<name>A0A6G6GMY5_9FLAO</name>
<proteinExistence type="predicted"/>
<reference evidence="1 2" key="1">
    <citation type="submission" date="2020-02" db="EMBL/GenBank/DDBJ databases">
        <title>Complete genome sequence of Flavobacteriaceae bacterium.</title>
        <authorList>
            <person name="Kim S.-J."/>
            <person name="Kim Y.-S."/>
            <person name="Kim K.-H."/>
        </authorList>
    </citation>
    <scope>NUCLEOTIDE SEQUENCE [LARGE SCALE GENOMIC DNA]</scope>
    <source>
        <strain evidence="1 2">RR4-40</strain>
    </source>
</reference>
<dbReference type="EMBL" id="CP049057">
    <property type="protein sequence ID" value="QIE59773.1"/>
    <property type="molecule type" value="Genomic_DNA"/>
</dbReference>
<dbReference type="AlphaFoldDB" id="A0A6G6GMY5"/>
<evidence type="ECO:0000313" key="1">
    <source>
        <dbReference type="EMBL" id="QIE59773.1"/>
    </source>
</evidence>
<accession>A0A6G6GMY5</accession>
<gene>
    <name evidence="1" type="ORF">G5B37_09420</name>
</gene>
<protein>
    <submittedName>
        <fullName evidence="1">DUF1800 domain-containing protein</fullName>
    </submittedName>
</protein>
<dbReference type="KEGG" id="mgel:G5B37_09420"/>